<dbReference type="FunFam" id="3.30.1490.20:FF:000020">
    <property type="entry name" value="Protein lysine acetyltransferase"/>
    <property type="match status" value="1"/>
</dbReference>
<dbReference type="PANTHER" id="PTHR43334">
    <property type="entry name" value="ACETATE--COA LIGASE [ADP-FORMING]"/>
    <property type="match status" value="1"/>
</dbReference>
<proteinExistence type="inferred from homology"/>
<dbReference type="SMART" id="SM00881">
    <property type="entry name" value="CoA_binding"/>
    <property type="match status" value="1"/>
</dbReference>
<comment type="similarity">
    <text evidence="4">In the N-terminal section; belongs to the acetate CoA ligase alpha subunit family.</text>
</comment>
<feature type="domain" description="ATP-grasp" evidence="6">
    <location>
        <begin position="497"/>
        <end position="533"/>
    </location>
</feature>
<evidence type="ECO:0000256" key="1">
    <source>
        <dbReference type="ARBA" id="ARBA00022598"/>
    </source>
</evidence>
<dbReference type="Pfam" id="PF13607">
    <property type="entry name" value="Succ_CoA_lig"/>
    <property type="match status" value="1"/>
</dbReference>
<dbReference type="Gene3D" id="3.40.50.261">
    <property type="entry name" value="Succinyl-CoA synthetase domains"/>
    <property type="match status" value="2"/>
</dbReference>
<dbReference type="InterPro" id="IPR003781">
    <property type="entry name" value="CoA-bd"/>
</dbReference>
<keyword evidence="1" id="KW-0436">Ligase</keyword>
<evidence type="ECO:0000256" key="4">
    <source>
        <dbReference type="ARBA" id="ARBA00060888"/>
    </source>
</evidence>
<dbReference type="PANTHER" id="PTHR43334:SF1">
    <property type="entry name" value="3-HYDROXYPROPIONATE--COA LIGASE [ADP-FORMING]"/>
    <property type="match status" value="1"/>
</dbReference>
<dbReference type="RefSeq" id="WP_169464664.1">
    <property type="nucleotide sequence ID" value="NZ_JABBGG010000003.1"/>
</dbReference>
<dbReference type="InterPro" id="IPR036291">
    <property type="entry name" value="NAD(P)-bd_dom_sf"/>
</dbReference>
<evidence type="ECO:0000256" key="3">
    <source>
        <dbReference type="ARBA" id="ARBA00022840"/>
    </source>
</evidence>
<accession>A0A848HLA1</accession>
<dbReference type="InterPro" id="IPR043938">
    <property type="entry name" value="Ligase_CoA_dom"/>
</dbReference>
<evidence type="ECO:0000313" key="9">
    <source>
        <dbReference type="Proteomes" id="UP000583752"/>
    </source>
</evidence>
<dbReference type="PROSITE" id="PS51186">
    <property type="entry name" value="GNAT"/>
    <property type="match status" value="1"/>
</dbReference>
<dbReference type="PROSITE" id="PS50975">
    <property type="entry name" value="ATP_GRASP"/>
    <property type="match status" value="1"/>
</dbReference>
<dbReference type="EMBL" id="JABBGG010000003">
    <property type="protein sequence ID" value="NML60960.1"/>
    <property type="molecule type" value="Genomic_DNA"/>
</dbReference>
<dbReference type="Proteomes" id="UP000583752">
    <property type="component" value="Unassembled WGS sequence"/>
</dbReference>
<dbReference type="Gene3D" id="3.30.470.20">
    <property type="entry name" value="ATP-grasp fold, B domain"/>
    <property type="match status" value="1"/>
</dbReference>
<evidence type="ECO:0000256" key="2">
    <source>
        <dbReference type="ARBA" id="ARBA00022741"/>
    </source>
</evidence>
<keyword evidence="2 5" id="KW-0547">Nucleotide-binding</keyword>
<evidence type="ECO:0000259" key="7">
    <source>
        <dbReference type="PROSITE" id="PS51186"/>
    </source>
</evidence>
<dbReference type="Pfam" id="PF00583">
    <property type="entry name" value="Acetyltransf_1"/>
    <property type="match status" value="1"/>
</dbReference>
<dbReference type="GO" id="GO:0043758">
    <property type="term" value="F:acetate-CoA ligase (ADP-forming) activity"/>
    <property type="evidence" value="ECO:0007669"/>
    <property type="project" value="InterPro"/>
</dbReference>
<dbReference type="InterPro" id="IPR051538">
    <property type="entry name" value="Acyl-CoA_Synth/Transferase"/>
</dbReference>
<organism evidence="8 9">
    <name type="scientific">Massilia polaris</name>
    <dbReference type="NCBI Taxonomy" id="2728846"/>
    <lineage>
        <taxon>Bacteria</taxon>
        <taxon>Pseudomonadati</taxon>
        <taxon>Pseudomonadota</taxon>
        <taxon>Betaproteobacteria</taxon>
        <taxon>Burkholderiales</taxon>
        <taxon>Oxalobacteraceae</taxon>
        <taxon>Telluria group</taxon>
        <taxon>Massilia</taxon>
    </lineage>
</organism>
<dbReference type="GO" id="GO:0005524">
    <property type="term" value="F:ATP binding"/>
    <property type="evidence" value="ECO:0007669"/>
    <property type="project" value="UniProtKB-UniRule"/>
</dbReference>
<dbReference type="InterPro" id="IPR032875">
    <property type="entry name" value="Succ_CoA_lig_flav_dom"/>
</dbReference>
<dbReference type="GO" id="GO:0016747">
    <property type="term" value="F:acyltransferase activity, transferring groups other than amino-acyl groups"/>
    <property type="evidence" value="ECO:0007669"/>
    <property type="project" value="InterPro"/>
</dbReference>
<dbReference type="InterPro" id="IPR016181">
    <property type="entry name" value="Acyl_CoA_acyltransferase"/>
</dbReference>
<dbReference type="Gene3D" id="3.30.1490.20">
    <property type="entry name" value="ATP-grasp fold, A domain"/>
    <property type="match status" value="1"/>
</dbReference>
<dbReference type="Gene3D" id="3.40.630.30">
    <property type="match status" value="1"/>
</dbReference>
<dbReference type="Pfam" id="PF13380">
    <property type="entry name" value="CoA_binding_2"/>
    <property type="match status" value="1"/>
</dbReference>
<evidence type="ECO:0000313" key="8">
    <source>
        <dbReference type="EMBL" id="NML60960.1"/>
    </source>
</evidence>
<dbReference type="GO" id="GO:0046872">
    <property type="term" value="F:metal ion binding"/>
    <property type="evidence" value="ECO:0007669"/>
    <property type="project" value="InterPro"/>
</dbReference>
<dbReference type="SUPFAM" id="SSF55729">
    <property type="entry name" value="Acyl-CoA N-acyltransferases (Nat)"/>
    <property type="match status" value="1"/>
</dbReference>
<dbReference type="InterPro" id="IPR011761">
    <property type="entry name" value="ATP-grasp"/>
</dbReference>
<feature type="domain" description="N-acetyltransferase" evidence="7">
    <location>
        <begin position="737"/>
        <end position="893"/>
    </location>
</feature>
<name>A0A848HLA1_9BURK</name>
<dbReference type="InterPro" id="IPR000182">
    <property type="entry name" value="GNAT_dom"/>
</dbReference>
<dbReference type="Pfam" id="PF19045">
    <property type="entry name" value="Ligase_CoA_2"/>
    <property type="match status" value="1"/>
</dbReference>
<dbReference type="SUPFAM" id="SSF52210">
    <property type="entry name" value="Succinyl-CoA synthetase domains"/>
    <property type="match status" value="2"/>
</dbReference>
<dbReference type="InterPro" id="IPR013815">
    <property type="entry name" value="ATP_grasp_subdomain_1"/>
</dbReference>
<reference evidence="8 9" key="1">
    <citation type="submission" date="2020-04" db="EMBL/GenBank/DDBJ databases">
        <title>Massilia sp. RP-1-19 isolated from soil.</title>
        <authorList>
            <person name="Dahal R.H."/>
        </authorList>
    </citation>
    <scope>NUCLEOTIDE SEQUENCE [LARGE SCALE GENOMIC DNA]</scope>
    <source>
        <strain evidence="8 9">RP-1-19</strain>
    </source>
</reference>
<evidence type="ECO:0000256" key="5">
    <source>
        <dbReference type="PROSITE-ProRule" id="PRU00409"/>
    </source>
</evidence>
<dbReference type="InterPro" id="IPR016102">
    <property type="entry name" value="Succinyl-CoA_synth-like"/>
</dbReference>
<comment type="caution">
    <text evidence="8">The sequence shown here is derived from an EMBL/GenBank/DDBJ whole genome shotgun (WGS) entry which is preliminary data.</text>
</comment>
<gene>
    <name evidence="8" type="ORF">HHL21_07655</name>
</gene>
<sequence length="893" mass="93861">MSVRNLEHLFAPHSVAVIGASIRPHSVGATVLRNVLAGGFKGPVYPVNPKYDTLCGLRTYSGVDALPEAPGLAIICTPAQTVPGIVRQLGAAGTRAAIILSAGMGAHTGADGRTLKDAALDAARPYVLRLLGPNCVGLLVPGIGLNASFAHSDASPGRIAFVSQSGGMVTAVLDWARSRGIGFSKFISLGESADVDFGDVLDYLASDAETTSILMYMEDVRHARKFMSAARAAARSKPVLVLKAGRMPEGARAAASHTGALAGSDDVYDAAIRRAGMLRVFTTEDMFAAVETLARARTRGGERLAIMTNGGGPGVMAADALAAAGGKLAALSPATLASLDAVLPPTWSHANPVDIIGDAPAGRYCDTLDVLLKDPDNDAVLFIHAPTAIVPSADIARAVAPLATAASRNVLGCWLGGDGVAEARRIFSAAGIAAYDTPEEAISAFMQIAQYRRNQDLLMQVPPAVSVNVAEGRAAAAGVVRAVLAAGRSMLTEPEAKAVLDAYGIPVVATRTAADVDAAVQAASAIGFPVAVKILSPDITHKSDVGGVALDLDSEEAVRAAAGRMLRRLGQLKPGARLEGFTVQSMARRPQAHELIVGVASDPVFGPVILFGQGGVAVEVTADHAVGLPPLNAVLARDMVSRTRVARLLAGYRNRPPADIDAIVRVLMQVSQLVADIPELAELDINPLLADSDGVIALDARIRVELADHTACALDRLAIRPYPAELEEQIDWNGEAVLLRPIRPEDGPAHLEFFAALTPDDVRYRMFVRVRELQPSQLARFTQIDYDREMAFVATRALPGGGEQTLGVARVVADPDNIQAEFAVTVRSDLKGHGLGRILMEKLIAYCRKRGTREIVGEALPQNTRVIKLVRKLGFVVTPNPAEDSVHLSLPLD</sequence>
<keyword evidence="8" id="KW-0808">Transferase</keyword>
<dbReference type="Gene3D" id="3.40.50.720">
    <property type="entry name" value="NAD(P)-binding Rossmann-like Domain"/>
    <property type="match status" value="1"/>
</dbReference>
<keyword evidence="3 5" id="KW-0067">ATP-binding</keyword>
<dbReference type="SUPFAM" id="SSF51735">
    <property type="entry name" value="NAD(P)-binding Rossmann-fold domains"/>
    <property type="match status" value="1"/>
</dbReference>
<keyword evidence="9" id="KW-1185">Reference proteome</keyword>
<dbReference type="AlphaFoldDB" id="A0A848HLA1"/>
<dbReference type="CDD" id="cd04301">
    <property type="entry name" value="NAT_SF"/>
    <property type="match status" value="1"/>
</dbReference>
<dbReference type="Pfam" id="PF13549">
    <property type="entry name" value="ATP-grasp_5"/>
    <property type="match status" value="1"/>
</dbReference>
<protein>
    <submittedName>
        <fullName evidence="8">GNAT family N-acetyltransferase</fullName>
    </submittedName>
</protein>
<dbReference type="SUPFAM" id="SSF56059">
    <property type="entry name" value="Glutathione synthetase ATP-binding domain-like"/>
    <property type="match status" value="1"/>
</dbReference>
<evidence type="ECO:0000259" key="6">
    <source>
        <dbReference type="PROSITE" id="PS50975"/>
    </source>
</evidence>